<dbReference type="AlphaFoldDB" id="A0AAD1XS30"/>
<comment type="similarity">
    <text evidence="5">Belongs to the BI1 family.</text>
</comment>
<feature type="compositionally biased region" description="Basic and acidic residues" evidence="6">
    <location>
        <begin position="21"/>
        <end position="37"/>
    </location>
</feature>
<evidence type="ECO:0000256" key="4">
    <source>
        <dbReference type="ARBA" id="ARBA00023136"/>
    </source>
</evidence>
<evidence type="ECO:0000256" key="5">
    <source>
        <dbReference type="RuleBase" id="RU004379"/>
    </source>
</evidence>
<keyword evidence="3 5" id="KW-1133">Transmembrane helix</keyword>
<dbReference type="Proteomes" id="UP001295684">
    <property type="component" value="Unassembled WGS sequence"/>
</dbReference>
<dbReference type="InterPro" id="IPR006214">
    <property type="entry name" value="Bax_inhibitor_1-related"/>
</dbReference>
<feature type="transmembrane region" description="Helical" evidence="5">
    <location>
        <begin position="219"/>
        <end position="236"/>
    </location>
</feature>
<keyword evidence="8" id="KW-1185">Reference proteome</keyword>
<feature type="transmembrane region" description="Helical" evidence="5">
    <location>
        <begin position="195"/>
        <end position="213"/>
    </location>
</feature>
<gene>
    <name evidence="7" type="ORF">ECRASSUSDP1_LOCUS18628</name>
</gene>
<evidence type="ECO:0000256" key="1">
    <source>
        <dbReference type="ARBA" id="ARBA00004141"/>
    </source>
</evidence>
<dbReference type="GO" id="GO:0016020">
    <property type="term" value="C:membrane"/>
    <property type="evidence" value="ECO:0007669"/>
    <property type="project" value="UniProtKB-SubCell"/>
</dbReference>
<reference evidence="7" key="1">
    <citation type="submission" date="2023-07" db="EMBL/GenBank/DDBJ databases">
        <authorList>
            <consortium name="AG Swart"/>
            <person name="Singh M."/>
            <person name="Singh A."/>
            <person name="Seah K."/>
            <person name="Emmerich C."/>
        </authorList>
    </citation>
    <scope>NUCLEOTIDE SEQUENCE</scope>
    <source>
        <strain evidence="7">DP1</strain>
    </source>
</reference>
<feature type="transmembrane region" description="Helical" evidence="5">
    <location>
        <begin position="107"/>
        <end position="125"/>
    </location>
</feature>
<dbReference type="PANTHER" id="PTHR23291:SF47">
    <property type="entry name" value="TRANSMEMBRANE BAX INHIBITOR MOTIF CONTAINING 7"/>
    <property type="match status" value="1"/>
</dbReference>
<accession>A0AAD1XS30</accession>
<comment type="caution">
    <text evidence="7">The sequence shown here is derived from an EMBL/GenBank/DDBJ whole genome shotgun (WGS) entry which is preliminary data.</text>
</comment>
<proteinExistence type="inferred from homology"/>
<comment type="subcellular location">
    <subcellularLocation>
        <location evidence="1">Membrane</location>
        <topology evidence="1">Multi-pass membrane protein</topology>
    </subcellularLocation>
</comment>
<evidence type="ECO:0000313" key="7">
    <source>
        <dbReference type="EMBL" id="CAI2377245.1"/>
    </source>
</evidence>
<evidence type="ECO:0000256" key="3">
    <source>
        <dbReference type="ARBA" id="ARBA00022989"/>
    </source>
</evidence>
<keyword evidence="4 5" id="KW-0472">Membrane</keyword>
<feature type="transmembrane region" description="Helical" evidence="5">
    <location>
        <begin position="76"/>
        <end position="95"/>
    </location>
</feature>
<feature type="transmembrane region" description="Helical" evidence="5">
    <location>
        <begin position="162"/>
        <end position="183"/>
    </location>
</feature>
<keyword evidence="2 5" id="KW-0812">Transmembrane</keyword>
<dbReference type="EMBL" id="CAMPGE010018875">
    <property type="protein sequence ID" value="CAI2377245.1"/>
    <property type="molecule type" value="Genomic_DNA"/>
</dbReference>
<evidence type="ECO:0000256" key="2">
    <source>
        <dbReference type="ARBA" id="ARBA00022692"/>
    </source>
</evidence>
<organism evidence="7 8">
    <name type="scientific">Euplotes crassus</name>
    <dbReference type="NCBI Taxonomy" id="5936"/>
    <lineage>
        <taxon>Eukaryota</taxon>
        <taxon>Sar</taxon>
        <taxon>Alveolata</taxon>
        <taxon>Ciliophora</taxon>
        <taxon>Intramacronucleata</taxon>
        <taxon>Spirotrichea</taxon>
        <taxon>Hypotrichia</taxon>
        <taxon>Euplotida</taxon>
        <taxon>Euplotidae</taxon>
        <taxon>Moneuplotes</taxon>
    </lineage>
</organism>
<dbReference type="PANTHER" id="PTHR23291">
    <property type="entry name" value="BAX INHIBITOR-RELATED"/>
    <property type="match status" value="1"/>
</dbReference>
<name>A0AAD1XS30_EUPCR</name>
<feature type="transmembrane region" description="Helical" evidence="5">
    <location>
        <begin position="137"/>
        <end position="156"/>
    </location>
</feature>
<feature type="transmembrane region" description="Helical" evidence="5">
    <location>
        <begin position="256"/>
        <end position="277"/>
    </location>
</feature>
<sequence>MADFQQPKNQKDMHYERLDVEAVGEEIKVPQDQEYSRGSHSRKGHPRDYFNGESSHSGSFCRDIDDEVRGGFISKVYGIISFQLIVTAVFVLLAIGTGFGHWLLRNMWFSIVCMVGAIITEIMIICCKYGRVVPQNYICLFSFTFFESIVVATICASVNSPFIVLVAAFMTCCLVLTLTAYAFYTKEDFTACGSVAWVMLSSLLILAILMFVFPSRILHIIYCTAATLIFSFILIADTQMLKGDKEERFGEDDYILAALMIYIDIITIFLQLVQLLAQASD</sequence>
<feature type="region of interest" description="Disordered" evidence="6">
    <location>
        <begin position="21"/>
        <end position="57"/>
    </location>
</feature>
<protein>
    <submittedName>
        <fullName evidence="7">Uncharacterized protein</fullName>
    </submittedName>
</protein>
<evidence type="ECO:0000256" key="6">
    <source>
        <dbReference type="SAM" id="MobiDB-lite"/>
    </source>
</evidence>
<evidence type="ECO:0000313" key="8">
    <source>
        <dbReference type="Proteomes" id="UP001295684"/>
    </source>
</evidence>
<dbReference type="Pfam" id="PF01027">
    <property type="entry name" value="Bax1-I"/>
    <property type="match status" value="1"/>
</dbReference>